<dbReference type="EMBL" id="BONN01000003">
    <property type="protein sequence ID" value="GIG32241.1"/>
    <property type="molecule type" value="Genomic_DNA"/>
</dbReference>
<keyword evidence="1" id="KW-1133">Transmembrane helix</keyword>
<dbReference type="EMBL" id="JACCBK010000001">
    <property type="protein sequence ID" value="NYD86973.1"/>
    <property type="molecule type" value="Genomic_DNA"/>
</dbReference>
<keyword evidence="1" id="KW-0472">Membrane</keyword>
<keyword evidence="1" id="KW-0812">Transmembrane</keyword>
<dbReference type="Proteomes" id="UP000618382">
    <property type="component" value="Unassembled WGS sequence"/>
</dbReference>
<evidence type="ECO:0000313" key="4">
    <source>
        <dbReference type="Proteomes" id="UP000577956"/>
    </source>
</evidence>
<proteinExistence type="predicted"/>
<feature type="transmembrane region" description="Helical" evidence="1">
    <location>
        <begin position="6"/>
        <end position="23"/>
    </location>
</feature>
<keyword evidence="5" id="KW-1185">Reference proteome</keyword>
<organism evidence="3 4">
    <name type="scientific">Cellulomonas oligotrophica</name>
    <dbReference type="NCBI Taxonomy" id="931536"/>
    <lineage>
        <taxon>Bacteria</taxon>
        <taxon>Bacillati</taxon>
        <taxon>Actinomycetota</taxon>
        <taxon>Actinomycetes</taxon>
        <taxon>Micrococcales</taxon>
        <taxon>Cellulomonadaceae</taxon>
        <taxon>Cellulomonas</taxon>
    </lineage>
</organism>
<evidence type="ECO:0000313" key="3">
    <source>
        <dbReference type="EMBL" id="NYD86973.1"/>
    </source>
</evidence>
<reference evidence="2 5" key="2">
    <citation type="submission" date="2021-01" db="EMBL/GenBank/DDBJ databases">
        <title>Whole genome shotgun sequence of Cellulomonas oligotrophica NBRC 109435.</title>
        <authorList>
            <person name="Komaki H."/>
            <person name="Tamura T."/>
        </authorList>
    </citation>
    <scope>NUCLEOTIDE SEQUENCE [LARGE SCALE GENOMIC DNA]</scope>
    <source>
        <strain evidence="2 5">NBRC 109435</strain>
    </source>
</reference>
<feature type="transmembrane region" description="Helical" evidence="1">
    <location>
        <begin position="43"/>
        <end position="68"/>
    </location>
</feature>
<comment type="caution">
    <text evidence="3">The sequence shown here is derived from an EMBL/GenBank/DDBJ whole genome shotgun (WGS) entry which is preliminary data.</text>
</comment>
<dbReference type="RefSeq" id="WP_140459453.1">
    <property type="nucleotide sequence ID" value="NZ_BAABFI010000008.1"/>
</dbReference>
<sequence>MPESWGGLVALLGLVTPGLVYRARRERRHPARRETAFRETAGIALASLVLTGASLVVVGALAEVVPWLPDVGRWLTEPSYGGEHYRQVAVFVLLVVGLACGLAVGADQVVAATAHRRTSRPGQDDAPTSTRQRLTGIHAMRRATTTEVPAGARTWLWVALDDGTHLKGLHRGSDAGETDGAPEILLGHPLRWAAPAAAGTPLVWTELPGVWDSVVVPRGRAQFVVVEYLDADDDAVHPTGPEGTPRG</sequence>
<reference evidence="3 4" key="1">
    <citation type="submission" date="2020-07" db="EMBL/GenBank/DDBJ databases">
        <title>Sequencing the genomes of 1000 actinobacteria strains.</title>
        <authorList>
            <person name="Klenk H.-P."/>
        </authorList>
    </citation>
    <scope>NUCLEOTIDE SEQUENCE [LARGE SCALE GENOMIC DNA]</scope>
    <source>
        <strain evidence="3 4">DSM 24482</strain>
    </source>
</reference>
<feature type="transmembrane region" description="Helical" evidence="1">
    <location>
        <begin position="88"/>
        <end position="110"/>
    </location>
</feature>
<evidence type="ECO:0000313" key="2">
    <source>
        <dbReference type="EMBL" id="GIG32241.1"/>
    </source>
</evidence>
<evidence type="ECO:0000313" key="5">
    <source>
        <dbReference type="Proteomes" id="UP000618382"/>
    </source>
</evidence>
<accession>A0A7Y9JXP7</accession>
<dbReference type="Proteomes" id="UP000577956">
    <property type="component" value="Unassembled WGS sequence"/>
</dbReference>
<gene>
    <name evidence="3" type="ORF">BKA21_002522</name>
    <name evidence="2" type="ORF">Col01nite_14000</name>
</gene>
<evidence type="ECO:0000256" key="1">
    <source>
        <dbReference type="SAM" id="Phobius"/>
    </source>
</evidence>
<dbReference type="AlphaFoldDB" id="A0A7Y9JXP7"/>
<dbReference type="Pfam" id="PF19865">
    <property type="entry name" value="DUF6338"/>
    <property type="match status" value="1"/>
</dbReference>
<dbReference type="InterPro" id="IPR045919">
    <property type="entry name" value="DUF6338"/>
</dbReference>
<name>A0A7Y9JXP7_9CELL</name>
<protein>
    <submittedName>
        <fullName evidence="3">Uncharacterized protein</fullName>
    </submittedName>
</protein>